<keyword evidence="5 8" id="KW-1133">Transmembrane helix</keyword>
<dbReference type="UniPathway" id="UPA00666"/>
<dbReference type="PROSITE" id="PS50263">
    <property type="entry name" value="CN_HYDROLASE"/>
    <property type="match status" value="1"/>
</dbReference>
<evidence type="ECO:0000256" key="4">
    <source>
        <dbReference type="ARBA" id="ARBA00022692"/>
    </source>
</evidence>
<dbReference type="InterPro" id="IPR003010">
    <property type="entry name" value="C-N_Hydrolase"/>
</dbReference>
<feature type="transmembrane region" description="Helical" evidence="8">
    <location>
        <begin position="20"/>
        <end position="44"/>
    </location>
</feature>
<dbReference type="AlphaFoldDB" id="A0A0A1Z6Y8"/>
<organism evidence="10 11">
    <name type="scientific">Prochlorococcus marinus str. GP2</name>
    <dbReference type="NCBI Taxonomy" id="59925"/>
    <lineage>
        <taxon>Bacteria</taxon>
        <taxon>Bacillati</taxon>
        <taxon>Cyanobacteriota</taxon>
        <taxon>Cyanophyceae</taxon>
        <taxon>Synechococcales</taxon>
        <taxon>Prochlorococcaceae</taxon>
        <taxon>Prochlorococcus</taxon>
    </lineage>
</organism>
<keyword evidence="2 8" id="KW-1003">Cell membrane</keyword>
<feature type="transmembrane region" description="Helical" evidence="8">
    <location>
        <begin position="127"/>
        <end position="152"/>
    </location>
</feature>
<dbReference type="InterPro" id="IPR036526">
    <property type="entry name" value="C-N_Hydrolase_sf"/>
</dbReference>
<evidence type="ECO:0000256" key="3">
    <source>
        <dbReference type="ARBA" id="ARBA00022679"/>
    </source>
</evidence>
<feature type="transmembrane region" description="Helical" evidence="8">
    <location>
        <begin position="51"/>
        <end position="69"/>
    </location>
</feature>
<keyword evidence="7 8" id="KW-0012">Acyltransferase</keyword>
<comment type="function">
    <text evidence="8">Catalyzes the phospholipid dependent N-acylation of the N-terminal cysteine of apolipoprotein, the last step in lipoprotein maturation.</text>
</comment>
<accession>A0A0A1Z6Y8</accession>
<proteinExistence type="inferred from homology"/>
<feature type="transmembrane region" description="Helical" evidence="8">
    <location>
        <begin position="205"/>
        <end position="226"/>
    </location>
</feature>
<comment type="similarity">
    <text evidence="8">Belongs to the CN hydrolase family. Apolipoprotein N-acyltransferase subfamily.</text>
</comment>
<comment type="catalytic activity">
    <reaction evidence="8">
        <text>N-terminal S-1,2-diacyl-sn-glyceryl-L-cysteinyl-[lipoprotein] + a glycerophospholipid = N-acyl-S-1,2-diacyl-sn-glyceryl-L-cysteinyl-[lipoprotein] + a 2-acyl-sn-glycero-3-phospholipid + H(+)</text>
        <dbReference type="Rhea" id="RHEA:48228"/>
        <dbReference type="Rhea" id="RHEA-COMP:14681"/>
        <dbReference type="Rhea" id="RHEA-COMP:14684"/>
        <dbReference type="ChEBI" id="CHEBI:15378"/>
        <dbReference type="ChEBI" id="CHEBI:136912"/>
        <dbReference type="ChEBI" id="CHEBI:140656"/>
        <dbReference type="ChEBI" id="CHEBI:140657"/>
        <dbReference type="ChEBI" id="CHEBI:140660"/>
        <dbReference type="EC" id="2.3.1.269"/>
    </reaction>
</comment>
<evidence type="ECO:0000313" key="10">
    <source>
        <dbReference type="EMBL" id="KGF85357.1"/>
    </source>
</evidence>
<dbReference type="SUPFAM" id="SSF56317">
    <property type="entry name" value="Carbon-nitrogen hydrolase"/>
    <property type="match status" value="1"/>
</dbReference>
<feature type="transmembrane region" description="Helical" evidence="8">
    <location>
        <begin position="81"/>
        <end position="106"/>
    </location>
</feature>
<evidence type="ECO:0000256" key="6">
    <source>
        <dbReference type="ARBA" id="ARBA00023136"/>
    </source>
</evidence>
<sequence>MLIPTQVKSLKQYFYPCLGGILGGISVATYFWLIFMPISLFILWKASERRIANFCWGFFFILISHSWLYDLHPLTWLGFSWLVSLIITISILLFCAFLGGLLVYLWGLLVEIILWKEDVFKMKTLPLAVKVFFLSLTWGIGELILSQTPFFWIGLGESVLPGDIYLAGLAGWIGASGLCVLQILIGFWIFFCHGRWRRKLHFKKIFIFGLFIIFFLHLFGGLTTSIKRNYEYPVSIWQTNLPTREKFKIDDEFIKEKQSIAQKYALANQAKLLVAPEGTLYNNFYLSKGFKINTLAGGFRNSNKELRSSLLGFQIGDKSFTSFIDKNRLVPLGEKIPRFLDSFSRGLSAVGGIQPGSDSRFFDPKFTPPLAVAICYEISDGLKIRKAINSGAKLIITAANLDPYPTKLYNQFLSLARLRSIENKKDNLLVSNTGPSGLVSDDGKIIQLLDFNVEQNKVVFPNFSSEKTFYTKFGDKPILLLFIFFMGLNFFWKIN</sequence>
<feature type="transmembrane region" description="Helical" evidence="8">
    <location>
        <begin position="164"/>
        <end position="193"/>
    </location>
</feature>
<dbReference type="eggNOG" id="COG0815">
    <property type="taxonomic scope" value="Bacteria"/>
</dbReference>
<evidence type="ECO:0000259" key="9">
    <source>
        <dbReference type="PROSITE" id="PS50263"/>
    </source>
</evidence>
<dbReference type="GO" id="GO:0005886">
    <property type="term" value="C:plasma membrane"/>
    <property type="evidence" value="ECO:0007669"/>
    <property type="project" value="UniProtKB-SubCell"/>
</dbReference>
<gene>
    <name evidence="8" type="primary">lnt</name>
    <name evidence="10" type="ORF">EU91_1458</name>
</gene>
<feature type="domain" description="CN hydrolase" evidence="9">
    <location>
        <begin position="237"/>
        <end position="465"/>
    </location>
</feature>
<evidence type="ECO:0000256" key="5">
    <source>
        <dbReference type="ARBA" id="ARBA00022989"/>
    </source>
</evidence>
<feature type="transmembrane region" description="Helical" evidence="8">
    <location>
        <begin position="477"/>
        <end position="494"/>
    </location>
</feature>
<dbReference type="GO" id="GO:0016410">
    <property type="term" value="F:N-acyltransferase activity"/>
    <property type="evidence" value="ECO:0007669"/>
    <property type="project" value="UniProtKB-UniRule"/>
</dbReference>
<evidence type="ECO:0000313" key="11">
    <source>
        <dbReference type="Proteomes" id="UP000030598"/>
    </source>
</evidence>
<dbReference type="PANTHER" id="PTHR38686">
    <property type="entry name" value="APOLIPOPROTEIN N-ACYLTRANSFERASE"/>
    <property type="match status" value="1"/>
</dbReference>
<dbReference type="RefSeq" id="WP_032524880.1">
    <property type="nucleotide sequence ID" value="NZ_CP138934.1"/>
</dbReference>
<name>A0A0A1Z6Y8_PROMR</name>
<dbReference type="EC" id="2.3.1.269" evidence="8"/>
<dbReference type="GO" id="GO:0042158">
    <property type="term" value="P:lipoprotein biosynthetic process"/>
    <property type="evidence" value="ECO:0007669"/>
    <property type="project" value="UniProtKB-UniRule"/>
</dbReference>
<reference evidence="11" key="1">
    <citation type="journal article" date="2014" name="Sci. Data">
        <title>Genomes of diverse isolates of the marine cyanobacterium Prochlorococcus.</title>
        <authorList>
            <person name="Biller S."/>
            <person name="Berube P."/>
            <person name="Thompson J."/>
            <person name="Kelly L."/>
            <person name="Roggensack S."/>
            <person name="Awad L."/>
            <person name="Roache-Johnson K."/>
            <person name="Ding H."/>
            <person name="Giovannoni S.J."/>
            <person name="Moore L.R."/>
            <person name="Chisholm S.W."/>
        </authorList>
    </citation>
    <scope>NUCLEOTIDE SEQUENCE [LARGE SCALE GENOMIC DNA]</scope>
    <source>
        <strain evidence="11">GP2</strain>
    </source>
</reference>
<dbReference type="OrthoDB" id="9804277at2"/>
<keyword evidence="3 8" id="KW-0808">Transferase</keyword>
<dbReference type="HAMAP" id="MF_01148">
    <property type="entry name" value="Lnt"/>
    <property type="match status" value="1"/>
</dbReference>
<evidence type="ECO:0000256" key="2">
    <source>
        <dbReference type="ARBA" id="ARBA00022475"/>
    </source>
</evidence>
<protein>
    <recommendedName>
        <fullName evidence="8">Apolipoprotein N-acyltransferase</fullName>
        <shortName evidence="8">ALP N-acyltransferase</shortName>
        <ecNumber evidence="8">2.3.1.269</ecNumber>
    </recommendedName>
</protein>
<evidence type="ECO:0000256" key="7">
    <source>
        <dbReference type="ARBA" id="ARBA00023315"/>
    </source>
</evidence>
<comment type="subcellular location">
    <subcellularLocation>
        <location evidence="1 8">Cell membrane</location>
        <topology evidence="1 8">Multi-pass membrane protein</topology>
    </subcellularLocation>
</comment>
<keyword evidence="6 8" id="KW-0472">Membrane</keyword>
<keyword evidence="10" id="KW-0449">Lipoprotein</keyword>
<evidence type="ECO:0000256" key="1">
    <source>
        <dbReference type="ARBA" id="ARBA00004651"/>
    </source>
</evidence>
<dbReference type="InterPro" id="IPR004563">
    <property type="entry name" value="Apolipo_AcylTrfase"/>
</dbReference>
<keyword evidence="4 8" id="KW-0812">Transmembrane</keyword>
<dbReference type="PANTHER" id="PTHR38686:SF1">
    <property type="entry name" value="APOLIPOPROTEIN N-ACYLTRANSFERASE"/>
    <property type="match status" value="1"/>
</dbReference>
<evidence type="ECO:0000256" key="8">
    <source>
        <dbReference type="HAMAP-Rule" id="MF_01148"/>
    </source>
</evidence>
<dbReference type="EMBL" id="JNAH01000008">
    <property type="protein sequence ID" value="KGF85357.1"/>
    <property type="molecule type" value="Genomic_DNA"/>
</dbReference>
<dbReference type="Gene3D" id="3.60.110.10">
    <property type="entry name" value="Carbon-nitrogen hydrolase"/>
    <property type="match status" value="1"/>
</dbReference>
<dbReference type="STRING" id="59925.EU91_1458"/>
<dbReference type="Proteomes" id="UP000030598">
    <property type="component" value="Unassembled WGS sequence"/>
</dbReference>
<comment type="pathway">
    <text evidence="8">Protein modification; lipoprotein biosynthesis (N-acyl transfer).</text>
</comment>
<comment type="caution">
    <text evidence="10">The sequence shown here is derived from an EMBL/GenBank/DDBJ whole genome shotgun (WGS) entry which is preliminary data.</text>
</comment>